<keyword evidence="1" id="KW-0732">Signal</keyword>
<dbReference type="EMBL" id="JAANYN010000005">
    <property type="protein sequence ID" value="NHE57771.1"/>
    <property type="molecule type" value="Genomic_DNA"/>
</dbReference>
<evidence type="ECO:0000313" key="3">
    <source>
        <dbReference type="EMBL" id="NHE57771.1"/>
    </source>
</evidence>
<proteinExistence type="predicted"/>
<evidence type="ECO:0000259" key="2">
    <source>
        <dbReference type="PROSITE" id="PS51352"/>
    </source>
</evidence>
<feature type="domain" description="Thioredoxin" evidence="2">
    <location>
        <begin position="16"/>
        <end position="168"/>
    </location>
</feature>
<organism evidence="3 4">
    <name type="scientific">Cyclobacterium plantarum</name>
    <dbReference type="NCBI Taxonomy" id="2716263"/>
    <lineage>
        <taxon>Bacteria</taxon>
        <taxon>Pseudomonadati</taxon>
        <taxon>Bacteroidota</taxon>
        <taxon>Cytophagia</taxon>
        <taxon>Cytophagales</taxon>
        <taxon>Cyclobacteriaceae</taxon>
        <taxon>Cyclobacterium</taxon>
    </lineage>
</organism>
<gene>
    <name evidence="3" type="ORF">G9Q97_13225</name>
</gene>
<name>A0ABX0H7D9_9BACT</name>
<comment type="caution">
    <text evidence="3">The sequence shown here is derived from an EMBL/GenBank/DDBJ whole genome shotgun (WGS) entry which is preliminary data.</text>
</comment>
<protein>
    <submittedName>
        <fullName evidence="3">Ubiquitin carboxyl-hydrolase</fullName>
    </submittedName>
</protein>
<keyword evidence="4" id="KW-1185">Reference proteome</keyword>
<dbReference type="PANTHER" id="PTHR43640:SF1">
    <property type="entry name" value="THIOREDOXIN-DEPENDENT PEROXIREDOXIN"/>
    <property type="match status" value="1"/>
</dbReference>
<dbReference type="Proteomes" id="UP000649799">
    <property type="component" value="Unassembled WGS sequence"/>
</dbReference>
<dbReference type="SUPFAM" id="SSF52833">
    <property type="entry name" value="Thioredoxin-like"/>
    <property type="match status" value="1"/>
</dbReference>
<dbReference type="PROSITE" id="PS51352">
    <property type="entry name" value="THIOREDOXIN_2"/>
    <property type="match status" value="1"/>
</dbReference>
<dbReference type="InterPro" id="IPR036249">
    <property type="entry name" value="Thioredoxin-like_sf"/>
</dbReference>
<dbReference type="Gene3D" id="3.40.30.10">
    <property type="entry name" value="Glutaredoxin"/>
    <property type="match status" value="1"/>
</dbReference>
<dbReference type="InterPro" id="IPR013766">
    <property type="entry name" value="Thioredoxin_domain"/>
</dbReference>
<reference evidence="3 4" key="1">
    <citation type="submission" date="2020-03" db="EMBL/GenBank/DDBJ databases">
        <title>Cyclobacterium plantarum sp. nov., a marine bacterium isolated from a coastal-marine wetland.</title>
        <authorList>
            <person name="Sanchez-Porro C."/>
            <person name="Ventosa A."/>
            <person name="Amoozegar M."/>
        </authorList>
    </citation>
    <scope>NUCLEOTIDE SEQUENCE [LARGE SCALE GENOMIC DNA]</scope>
    <source>
        <strain evidence="3 4">GBPx2</strain>
    </source>
</reference>
<feature type="chain" id="PRO_5047464952" evidence="1">
    <location>
        <begin position="20"/>
        <end position="192"/>
    </location>
</feature>
<dbReference type="RefSeq" id="WP_166147578.1">
    <property type="nucleotide sequence ID" value="NZ_JAANYN010000005.1"/>
</dbReference>
<evidence type="ECO:0000256" key="1">
    <source>
        <dbReference type="SAM" id="SignalP"/>
    </source>
</evidence>
<dbReference type="InterPro" id="IPR047262">
    <property type="entry name" value="PRX-like1"/>
</dbReference>
<evidence type="ECO:0000313" key="4">
    <source>
        <dbReference type="Proteomes" id="UP000649799"/>
    </source>
</evidence>
<feature type="signal peptide" evidence="1">
    <location>
        <begin position="1"/>
        <end position="19"/>
    </location>
</feature>
<sequence>MKYLRCFMLLFLGSLLANGQQVSNVELVDAFSGQTFSTASHPPSSTMVFVFTTLACPYSKLYEDRIQSLHQKYSGQNIIFALVNPHAGPEDESREQMRGLSWANNSGIPFLMDIDQVFTRQTGAKKIPEVVIISSGPTGYSITYQGAIDNNAQSVSSASVHYLDNALRDILSRKRPSPAITRAVGCNIRLKN</sequence>
<accession>A0ABX0H7D9</accession>
<dbReference type="PANTHER" id="PTHR43640">
    <property type="entry name" value="OS07G0260300 PROTEIN"/>
    <property type="match status" value="1"/>
</dbReference>